<feature type="region of interest" description="Disordered" evidence="8">
    <location>
        <begin position="390"/>
        <end position="438"/>
    </location>
</feature>
<comment type="subcellular location">
    <subcellularLocation>
        <location evidence="1">Nucleus</location>
    </subcellularLocation>
</comment>
<dbReference type="GO" id="GO:0043596">
    <property type="term" value="C:nuclear replication fork"/>
    <property type="evidence" value="ECO:0007669"/>
    <property type="project" value="TreeGrafter"/>
</dbReference>
<dbReference type="Gramene" id="MELO3C020815.2.1">
    <property type="protein sequence ID" value="MELO3C020815.2.1"/>
    <property type="gene ID" value="MELO3C020815.2"/>
</dbReference>
<dbReference type="GO" id="GO:0003697">
    <property type="term" value="F:single-stranded DNA binding"/>
    <property type="evidence" value="ECO:0007669"/>
    <property type="project" value="InterPro"/>
</dbReference>
<name>A0A1S3C7D6_CUCME</name>
<dbReference type="Gene3D" id="2.40.50.140">
    <property type="entry name" value="Nucleic acid-binding proteins"/>
    <property type="match status" value="1"/>
</dbReference>
<evidence type="ECO:0000259" key="10">
    <source>
        <dbReference type="Pfam" id="PF22379"/>
    </source>
</evidence>
<evidence type="ECO:0000256" key="8">
    <source>
        <dbReference type="SAM" id="MobiDB-lite"/>
    </source>
</evidence>
<gene>
    <name evidence="11" type="primary">103497330</name>
</gene>
<comment type="similarity">
    <text evidence="2">Belongs to the MCM10 family.</text>
</comment>
<dbReference type="GO" id="GO:0003688">
    <property type="term" value="F:DNA replication origin binding"/>
    <property type="evidence" value="ECO:0007669"/>
    <property type="project" value="TreeGrafter"/>
</dbReference>
<dbReference type="InterPro" id="IPR015408">
    <property type="entry name" value="Znf_Mcm10/DnaG"/>
</dbReference>
<keyword evidence="5" id="KW-0863">Zinc-finger</keyword>
<evidence type="ECO:0000256" key="6">
    <source>
        <dbReference type="ARBA" id="ARBA00022833"/>
    </source>
</evidence>
<evidence type="ECO:0000256" key="2">
    <source>
        <dbReference type="ARBA" id="ARBA00009679"/>
    </source>
</evidence>
<keyword evidence="6" id="KW-0862">Zinc</keyword>
<reference evidence="11" key="1">
    <citation type="submission" date="2023-03" db="UniProtKB">
        <authorList>
            <consortium name="EnsemblPlants"/>
        </authorList>
    </citation>
    <scope>IDENTIFICATION</scope>
</reference>
<dbReference type="eggNOG" id="KOG3056">
    <property type="taxonomic scope" value="Eukaryota"/>
</dbReference>
<evidence type="ECO:0000256" key="1">
    <source>
        <dbReference type="ARBA" id="ARBA00004123"/>
    </source>
</evidence>
<evidence type="ECO:0000259" key="9">
    <source>
        <dbReference type="Pfam" id="PF09329"/>
    </source>
</evidence>
<sequence>MGTEEDDLDLLLSLQDKVVETPPGTPPHTSDLLSDDESPRRAGPADMSIFRNAVKDCLDYDHIRTEKNAKTNRSKASNDISIEKFSGLRMRNQVVAPAELHDRFSDIRFVRLSTIKFTDLLTLHLIRSVQIRRCRTLYLTQKAMEIRSAPTTMRLFKSDDLLWFRNLLIGDTLSGCWVTVGVLTEKGSQRTSSTGKAYCIWKLSCLDEQTVSVFLFGDAYQRNCKELAGTVFALFNSTVRKDATGMGFSLSVYQPNQLLLMGTSDDYGVCKGKKDGIACTTVINRRRGIYCKYHKSKASEKYSTTTRTELKGGNLRTAFRDYHHKPEGVYMVDPRAGKVTSKRPTQPVKLLSVESLKRALSNADKVTTNAHSQGKRFLAEITGKLYSESVNKEPTKRSQQRISSEKTSILKSRVENQQPDPKRKKTDHTPANKTTKDIGKMIELDYVSSEDEDDIDLIFSR</sequence>
<dbReference type="InterPro" id="IPR040184">
    <property type="entry name" value="Mcm10"/>
</dbReference>
<dbReference type="AlphaFoldDB" id="A0A1S3C7D6"/>
<feature type="domain" description="Zinc finger Mcm10/DnaG-type" evidence="9">
    <location>
        <begin position="262"/>
        <end position="303"/>
    </location>
</feature>
<dbReference type="Pfam" id="PF22379">
    <property type="entry name" value="OB_MCM10"/>
    <property type="match status" value="2"/>
</dbReference>
<keyword evidence="4" id="KW-0479">Metal-binding</keyword>
<feature type="region of interest" description="Disordered" evidence="8">
    <location>
        <begin position="18"/>
        <end position="44"/>
    </location>
</feature>
<dbReference type="EnsemblPlants" id="MELO3C020815.2.1">
    <property type="protein sequence ID" value="MELO3C020815.2.1"/>
    <property type="gene ID" value="MELO3C020815.2"/>
</dbReference>
<dbReference type="GO" id="GO:0008270">
    <property type="term" value="F:zinc ion binding"/>
    <property type="evidence" value="ECO:0007669"/>
    <property type="project" value="UniProtKB-KW"/>
</dbReference>
<protein>
    <submittedName>
        <fullName evidence="11">Uncharacterized protein</fullName>
    </submittedName>
</protein>
<feature type="compositionally biased region" description="Polar residues" evidence="8">
    <location>
        <begin position="400"/>
        <end position="419"/>
    </location>
</feature>
<evidence type="ECO:0000256" key="4">
    <source>
        <dbReference type="ARBA" id="ARBA00022723"/>
    </source>
</evidence>
<evidence type="ECO:0000256" key="5">
    <source>
        <dbReference type="ARBA" id="ARBA00022771"/>
    </source>
</evidence>
<feature type="domain" description="MCM10 OB-fold" evidence="10">
    <location>
        <begin position="84"/>
        <end position="116"/>
    </location>
</feature>
<proteinExistence type="inferred from homology"/>
<evidence type="ECO:0000256" key="7">
    <source>
        <dbReference type="ARBA" id="ARBA00023242"/>
    </source>
</evidence>
<dbReference type="Pfam" id="PF09329">
    <property type="entry name" value="zf-primase"/>
    <property type="match status" value="1"/>
</dbReference>
<dbReference type="PANTHER" id="PTHR13454">
    <property type="entry name" value="PROTEIN MCM10 HOMOLOG"/>
    <property type="match status" value="1"/>
</dbReference>
<dbReference type="InterPro" id="IPR012340">
    <property type="entry name" value="NA-bd_OB-fold"/>
</dbReference>
<keyword evidence="7" id="KW-0539">Nucleus</keyword>
<accession>A0A1S3C7D6</accession>
<evidence type="ECO:0000256" key="3">
    <source>
        <dbReference type="ARBA" id="ARBA00022705"/>
    </source>
</evidence>
<feature type="compositionally biased region" description="Basic and acidic residues" evidence="8">
    <location>
        <begin position="427"/>
        <end position="438"/>
    </location>
</feature>
<organism evidence="11">
    <name type="scientific">Cucumis melo</name>
    <name type="common">Muskmelon</name>
    <dbReference type="NCBI Taxonomy" id="3656"/>
    <lineage>
        <taxon>Eukaryota</taxon>
        <taxon>Viridiplantae</taxon>
        <taxon>Streptophyta</taxon>
        <taxon>Embryophyta</taxon>
        <taxon>Tracheophyta</taxon>
        <taxon>Spermatophyta</taxon>
        <taxon>Magnoliopsida</taxon>
        <taxon>eudicotyledons</taxon>
        <taxon>Gunneridae</taxon>
        <taxon>Pentapetalae</taxon>
        <taxon>rosids</taxon>
        <taxon>fabids</taxon>
        <taxon>Cucurbitales</taxon>
        <taxon>Cucurbitaceae</taxon>
        <taxon>Benincaseae</taxon>
        <taxon>Cucumis</taxon>
    </lineage>
</organism>
<dbReference type="GO" id="GO:0006270">
    <property type="term" value="P:DNA replication initiation"/>
    <property type="evidence" value="ECO:0007669"/>
    <property type="project" value="InterPro"/>
</dbReference>
<evidence type="ECO:0000313" key="11">
    <source>
        <dbReference type="EnsemblPlants" id="MELO3C020815.2.1"/>
    </source>
</evidence>
<dbReference type="InterPro" id="IPR055065">
    <property type="entry name" value="OB_MCM10"/>
</dbReference>
<keyword evidence="3" id="KW-0235">DNA replication</keyword>
<feature type="domain" description="MCM10 OB-fold" evidence="10">
    <location>
        <begin position="164"/>
        <end position="259"/>
    </location>
</feature>
<dbReference type="PANTHER" id="PTHR13454:SF11">
    <property type="entry name" value="PROTEIN MCM10 HOMOLOG"/>
    <property type="match status" value="1"/>
</dbReference>